<name>A0AAD5RPS8_9PEZI</name>
<organism evidence="2 3">
    <name type="scientific">Zalerion maritima</name>
    <dbReference type="NCBI Taxonomy" id="339359"/>
    <lineage>
        <taxon>Eukaryota</taxon>
        <taxon>Fungi</taxon>
        <taxon>Dikarya</taxon>
        <taxon>Ascomycota</taxon>
        <taxon>Pezizomycotina</taxon>
        <taxon>Sordariomycetes</taxon>
        <taxon>Lulworthiomycetidae</taxon>
        <taxon>Lulworthiales</taxon>
        <taxon>Lulworthiaceae</taxon>
        <taxon>Zalerion</taxon>
    </lineage>
</organism>
<protein>
    <submittedName>
        <fullName evidence="2">Uncharacterized protein</fullName>
    </submittedName>
</protein>
<feature type="region of interest" description="Disordered" evidence="1">
    <location>
        <begin position="78"/>
        <end position="195"/>
    </location>
</feature>
<gene>
    <name evidence="2" type="ORF">MKZ38_001887</name>
</gene>
<accession>A0AAD5RPS8</accession>
<feature type="compositionally biased region" description="Basic and acidic residues" evidence="1">
    <location>
        <begin position="445"/>
        <end position="457"/>
    </location>
</feature>
<feature type="region of interest" description="Disordered" evidence="1">
    <location>
        <begin position="287"/>
        <end position="312"/>
    </location>
</feature>
<feature type="compositionally biased region" description="Basic and acidic residues" evidence="1">
    <location>
        <begin position="481"/>
        <end position="508"/>
    </location>
</feature>
<proteinExistence type="predicted"/>
<evidence type="ECO:0000256" key="1">
    <source>
        <dbReference type="SAM" id="MobiDB-lite"/>
    </source>
</evidence>
<feature type="compositionally biased region" description="Acidic residues" evidence="1">
    <location>
        <begin position="544"/>
        <end position="555"/>
    </location>
</feature>
<feature type="region of interest" description="Disordered" evidence="1">
    <location>
        <begin position="1"/>
        <end position="24"/>
    </location>
</feature>
<sequence length="555" mass="62065">MCKQFTGQSRPAPVMPLNPSEPPDDAVKRLRHEIRTAFEMGMVSIIPTINFTFPQAKKYLCEQAGDFSEDSRLAVTIHTDPFPTRPTVPQQQKPAKPTKEPAKPPAKNLPAAKFGMKPKLTKKQQQKKEKEAKKKAKEEKEKAKQPPPPAARAPFPPPLFPPPTLPPPPPPPLHPPASFPLRPKPNTTPGICGLDDGETRWVITMDTTNRLSERVRDILMDFMQNTIEERVKPPGRERIITPAELGWRLRVHFPNVEEGVGQDLWHDYLASVKRMVNMEILIKKCGRRDPDEVETEEREETGGGWEKRQKKDSGLEAWQLGVDVIERLTKAAGEIRKGSSAEAKEPRAGKQSKEKESESTEPAMEIKSVAAKTNNPVVPKGLKAVTFKIPTKQVLAMSKSQTETPGEGNLLIPENIVKIVRMQKPEKKGQVEPKTQEVGSSSTAKKKETSPTDERLGDIMAQISLRVKKNQAMIKEIRELVEQAGEKTEKKQDDGDERDKEATEREAGGDLEAAMQTLDIDDWEPRGQGKDKKKGSVEVKEVSPDSDDEIYDIYS</sequence>
<feature type="region of interest" description="Disordered" evidence="1">
    <location>
        <begin position="481"/>
        <end position="555"/>
    </location>
</feature>
<feature type="compositionally biased region" description="Pro residues" evidence="1">
    <location>
        <begin position="145"/>
        <end position="178"/>
    </location>
</feature>
<feature type="region of interest" description="Disordered" evidence="1">
    <location>
        <begin position="423"/>
        <end position="457"/>
    </location>
</feature>
<dbReference type="Proteomes" id="UP001201980">
    <property type="component" value="Unassembled WGS sequence"/>
</dbReference>
<evidence type="ECO:0000313" key="2">
    <source>
        <dbReference type="EMBL" id="KAJ2901405.1"/>
    </source>
</evidence>
<feature type="compositionally biased region" description="Basic and acidic residues" evidence="1">
    <location>
        <begin position="126"/>
        <end position="144"/>
    </location>
</feature>
<keyword evidence="3" id="KW-1185">Reference proteome</keyword>
<feature type="region of interest" description="Disordered" evidence="1">
    <location>
        <begin position="336"/>
        <end position="372"/>
    </location>
</feature>
<feature type="compositionally biased region" description="Basic and acidic residues" evidence="1">
    <location>
        <begin position="523"/>
        <end position="543"/>
    </location>
</feature>
<evidence type="ECO:0000313" key="3">
    <source>
        <dbReference type="Proteomes" id="UP001201980"/>
    </source>
</evidence>
<comment type="caution">
    <text evidence="2">The sequence shown here is derived from an EMBL/GenBank/DDBJ whole genome shotgun (WGS) entry which is preliminary data.</text>
</comment>
<reference evidence="2" key="1">
    <citation type="submission" date="2022-07" db="EMBL/GenBank/DDBJ databases">
        <title>Draft genome sequence of Zalerion maritima ATCC 34329, a (micro)plastics degrading marine fungus.</title>
        <authorList>
            <person name="Paco A."/>
            <person name="Goncalves M.F.M."/>
            <person name="Rocha-Santos T.A.P."/>
            <person name="Alves A."/>
        </authorList>
    </citation>
    <scope>NUCLEOTIDE SEQUENCE</scope>
    <source>
        <strain evidence="2">ATCC 34329</strain>
    </source>
</reference>
<feature type="compositionally biased region" description="Basic and acidic residues" evidence="1">
    <location>
        <begin position="336"/>
        <end position="358"/>
    </location>
</feature>
<dbReference type="EMBL" id="JAKWBI020000153">
    <property type="protein sequence ID" value="KAJ2901405.1"/>
    <property type="molecule type" value="Genomic_DNA"/>
</dbReference>
<dbReference type="AlphaFoldDB" id="A0AAD5RPS8"/>
<feature type="compositionally biased region" description="Basic and acidic residues" evidence="1">
    <location>
        <begin position="423"/>
        <end position="435"/>
    </location>
</feature>